<reference evidence="2" key="1">
    <citation type="journal article" date="2023" name="Plant J.">
        <title>Genome sequences and population genomics provide insights into the demographic history, inbreeding, and mutation load of two 'living fossil' tree species of Dipteronia.</title>
        <authorList>
            <person name="Feng Y."/>
            <person name="Comes H.P."/>
            <person name="Chen J."/>
            <person name="Zhu S."/>
            <person name="Lu R."/>
            <person name="Zhang X."/>
            <person name="Li P."/>
            <person name="Qiu J."/>
            <person name="Olsen K.M."/>
            <person name="Qiu Y."/>
        </authorList>
    </citation>
    <scope>NUCLEOTIDE SEQUENCE</scope>
    <source>
        <strain evidence="2">KIB01</strain>
    </source>
</reference>
<name>A0AAE0CQL0_9ROSI</name>
<dbReference type="PANTHER" id="PTHR31286:SF99">
    <property type="entry name" value="DUF4283 DOMAIN-CONTAINING PROTEIN"/>
    <property type="match status" value="1"/>
</dbReference>
<dbReference type="InterPro" id="IPR040256">
    <property type="entry name" value="At4g02000-like"/>
</dbReference>
<evidence type="ECO:0000313" key="2">
    <source>
        <dbReference type="EMBL" id="KAK2659814.1"/>
    </source>
</evidence>
<evidence type="ECO:0000313" key="3">
    <source>
        <dbReference type="Proteomes" id="UP001280121"/>
    </source>
</evidence>
<proteinExistence type="predicted"/>
<accession>A0AAE0CQL0</accession>
<evidence type="ECO:0000256" key="1">
    <source>
        <dbReference type="SAM" id="MobiDB-lite"/>
    </source>
</evidence>
<feature type="compositionally biased region" description="Basic and acidic residues" evidence="1">
    <location>
        <begin position="172"/>
        <end position="182"/>
    </location>
</feature>
<dbReference type="PANTHER" id="PTHR31286">
    <property type="entry name" value="GLYCINE-RICH CELL WALL STRUCTURAL PROTEIN 1.8-LIKE"/>
    <property type="match status" value="1"/>
</dbReference>
<feature type="compositionally biased region" description="Polar residues" evidence="1">
    <location>
        <begin position="194"/>
        <end position="205"/>
    </location>
</feature>
<protein>
    <recommendedName>
        <fullName evidence="4">DUF4283 domain-containing protein</fullName>
    </recommendedName>
</protein>
<feature type="compositionally biased region" description="Polar residues" evidence="1">
    <location>
        <begin position="153"/>
        <end position="167"/>
    </location>
</feature>
<comment type="caution">
    <text evidence="2">The sequence shown here is derived from an EMBL/GenBank/DDBJ whole genome shotgun (WGS) entry which is preliminary data.</text>
</comment>
<organism evidence="2 3">
    <name type="scientific">Dipteronia dyeriana</name>
    <dbReference type="NCBI Taxonomy" id="168575"/>
    <lineage>
        <taxon>Eukaryota</taxon>
        <taxon>Viridiplantae</taxon>
        <taxon>Streptophyta</taxon>
        <taxon>Embryophyta</taxon>
        <taxon>Tracheophyta</taxon>
        <taxon>Spermatophyta</taxon>
        <taxon>Magnoliopsida</taxon>
        <taxon>eudicotyledons</taxon>
        <taxon>Gunneridae</taxon>
        <taxon>Pentapetalae</taxon>
        <taxon>rosids</taxon>
        <taxon>malvids</taxon>
        <taxon>Sapindales</taxon>
        <taxon>Sapindaceae</taxon>
        <taxon>Hippocastanoideae</taxon>
        <taxon>Acereae</taxon>
        <taxon>Dipteronia</taxon>
    </lineage>
</organism>
<gene>
    <name evidence="2" type="ORF">Ddye_006347</name>
</gene>
<evidence type="ECO:0008006" key="4">
    <source>
        <dbReference type="Google" id="ProtNLM"/>
    </source>
</evidence>
<feature type="region of interest" description="Disordered" evidence="1">
    <location>
        <begin position="138"/>
        <end position="205"/>
    </location>
</feature>
<dbReference type="EMBL" id="JANJYI010000002">
    <property type="protein sequence ID" value="KAK2659814.1"/>
    <property type="molecule type" value="Genomic_DNA"/>
</dbReference>
<dbReference type="AlphaFoldDB" id="A0AAE0CQL0"/>
<sequence>MPIWVRLSKLPIEWMVFDLFWSISGMLGKMCKVDPITENQARGRFARICVEIDITKPLLGSLSVDDRSIRVEYESLGLICFKCGRYEHGKENCREGVVDPIQEEDTCDIQTNTDNEKTPYGPWLLVTYGKQGNRNFKGKVGKNGNGSASSVVRNGNTKHGTEGSSKSGIDGTPKRVEGDKNNVKNGRFTKYTEENANTLGNSTSGSRFEILNKKMEVSMGIESLQFIASPSCSKLKEKSDTMNVMQNDNNFDDVASTLEEAMAVISE</sequence>
<dbReference type="Proteomes" id="UP001280121">
    <property type="component" value="Unassembled WGS sequence"/>
</dbReference>
<keyword evidence="3" id="KW-1185">Reference proteome</keyword>